<proteinExistence type="predicted"/>
<protein>
    <submittedName>
        <fullName evidence="1">Uncharacterized protein</fullName>
    </submittedName>
</protein>
<name>A0ABM7RUN3_9PSED</name>
<reference evidence="1 2" key="1">
    <citation type="submission" date="2016-04" db="EMBL/GenBank/DDBJ databases">
        <title>Complete genome sequence of Pseudomonas sp. LAB-08 isolated from TCE contaminated aquifer soil.</title>
        <authorList>
            <person name="Dohra H."/>
            <person name="Suzuki K."/>
            <person name="Fatma A."/>
            <person name="Inuzuka Y."/>
            <person name="Honjo M."/>
            <person name="Tashiro Y."/>
            <person name="Futamata H."/>
        </authorList>
    </citation>
    <scope>NUCLEOTIDE SEQUENCE [LARGE SCALE GENOMIC DNA]</scope>
    <source>
        <strain evidence="1 2">LAB-08</strain>
    </source>
</reference>
<accession>A0ABM7RUN3</accession>
<keyword evidence="2" id="KW-1185">Reference proteome</keyword>
<organism evidence="1 2">
    <name type="scientific">Pseudomonas izuensis</name>
    <dbReference type="NCBI Taxonomy" id="2684212"/>
    <lineage>
        <taxon>Bacteria</taxon>
        <taxon>Pseudomonadati</taxon>
        <taxon>Pseudomonadota</taxon>
        <taxon>Gammaproteobacteria</taxon>
        <taxon>Pseudomonadales</taxon>
        <taxon>Pseudomonadaceae</taxon>
        <taxon>Pseudomonas</taxon>
    </lineage>
</organism>
<gene>
    <name evidence="1" type="ORF">LAB08_R36250</name>
</gene>
<evidence type="ECO:0000313" key="1">
    <source>
        <dbReference type="EMBL" id="BCX68983.1"/>
    </source>
</evidence>
<dbReference type="Proteomes" id="UP000218595">
    <property type="component" value="Chromosome"/>
</dbReference>
<sequence length="196" mass="23505">MKGFSLTAMGHNRRSRLFMRPLPRTFLYLSVYVDRHIRSVNANSQTSRSRMATRPIVNQRLSSLMKFHDPRMVLFGLFAFAAVGSASATQMKTSTPVFATEVAAVQAPAQAAGNPWPTLATMADKQPGPLLAHDDRYWHDGRWHDRRDDWRRDEWRREQWRREQARREAERHRYWEHHEDRAMRHRYEDEHRYYRR</sequence>
<dbReference type="EMBL" id="AP017423">
    <property type="protein sequence ID" value="BCX68983.1"/>
    <property type="molecule type" value="Genomic_DNA"/>
</dbReference>
<evidence type="ECO:0000313" key="2">
    <source>
        <dbReference type="Proteomes" id="UP000218595"/>
    </source>
</evidence>